<dbReference type="OrthoDB" id="9807366at2"/>
<feature type="signal peptide" evidence="1">
    <location>
        <begin position="1"/>
        <end position="31"/>
    </location>
</feature>
<dbReference type="InterPro" id="IPR011047">
    <property type="entry name" value="Quinoprotein_ADH-like_sf"/>
</dbReference>
<keyword evidence="1" id="KW-0732">Signal</keyword>
<dbReference type="Proteomes" id="UP000001497">
    <property type="component" value="Chromosome"/>
</dbReference>
<dbReference type="PANTHER" id="PTHR34512:SF30">
    <property type="entry name" value="OUTER MEMBRANE PROTEIN ASSEMBLY FACTOR BAMB"/>
    <property type="match status" value="1"/>
</dbReference>
<organism evidence="3 4">
    <name type="scientific">Fibrobacter succinogenes (strain ATCC 19169 / S85)</name>
    <dbReference type="NCBI Taxonomy" id="59374"/>
    <lineage>
        <taxon>Bacteria</taxon>
        <taxon>Pseudomonadati</taxon>
        <taxon>Fibrobacterota</taxon>
        <taxon>Fibrobacteria</taxon>
        <taxon>Fibrobacterales</taxon>
        <taxon>Fibrobacteraceae</taxon>
        <taxon>Fibrobacter</taxon>
    </lineage>
</organism>
<dbReference type="EMBL" id="CP001792">
    <property type="protein sequence ID" value="ACX74048.1"/>
    <property type="molecule type" value="Genomic_DNA"/>
</dbReference>
<evidence type="ECO:0000313" key="4">
    <source>
        <dbReference type="Proteomes" id="UP000000517"/>
    </source>
</evidence>
<reference evidence="3" key="3">
    <citation type="submission" date="2010-08" db="EMBL/GenBank/DDBJ databases">
        <authorList>
            <person name="Durkin A.S."/>
            <person name="Nelson K.E."/>
            <person name="Morrison M."/>
            <person name="Forsberg C.W."/>
            <person name="Wilson D.B."/>
            <person name="Russell J.B."/>
            <person name="Cann I.K.O."/>
            <person name="Mackie R.I."/>
            <person name="White B.A."/>
        </authorList>
    </citation>
    <scope>NUCLEOTIDE SEQUENCE</scope>
    <source>
        <strain evidence="3">S85</strain>
    </source>
</reference>
<dbReference type="Gene3D" id="2.130.10.10">
    <property type="entry name" value="YVTN repeat-like/Quinoprotein amine dehydrogenase"/>
    <property type="match status" value="3"/>
</dbReference>
<dbReference type="SUPFAM" id="SSF50998">
    <property type="entry name" value="Quinoprotein alcohol dehydrogenase-like"/>
    <property type="match status" value="1"/>
</dbReference>
<name>C9RLA1_FIBSS</name>
<dbReference type="AlphaFoldDB" id="C9RLA1"/>
<evidence type="ECO:0000313" key="3">
    <source>
        <dbReference type="EMBL" id="ADL27069.1"/>
    </source>
</evidence>
<dbReference type="HOGENOM" id="CLU_337635_0_0_0"/>
<reference evidence="2 5" key="1">
    <citation type="submission" date="2009-10" db="EMBL/GenBank/DDBJ databases">
        <title>Complete sequence of Fibrobacter succinogenes subsp. succinogenes S85.</title>
        <authorList>
            <consortium name="US DOE Joint Genome Institute"/>
            <person name="Lucas S."/>
            <person name="Copeland A."/>
            <person name="Lapidus A."/>
            <person name="Glavina del Rio T."/>
            <person name="Tice H."/>
            <person name="Bruce D."/>
            <person name="Goodwin L."/>
            <person name="Pitluck S."/>
            <person name="Chertkov O."/>
            <person name="Detter J.C."/>
            <person name="Han C."/>
            <person name="Tapia R."/>
            <person name="Larimer F."/>
            <person name="Land M."/>
            <person name="Hauser L."/>
            <person name="Kyrpides N."/>
            <person name="Mikhailova N."/>
            <person name="Weimer P.J."/>
            <person name="Stevenson D.M."/>
            <person name="Boyum J."/>
            <person name="Brumm P.I."/>
            <person name="Mead D."/>
        </authorList>
    </citation>
    <scope>NUCLEOTIDE SEQUENCE [LARGE SCALE GENOMIC DNA]</scope>
    <source>
        <strain evidence="5">ATCC 19169 / S85</strain>
        <strain evidence="2">S85</strain>
    </source>
</reference>
<dbReference type="PANTHER" id="PTHR34512">
    <property type="entry name" value="CELL SURFACE PROTEIN"/>
    <property type="match status" value="1"/>
</dbReference>
<dbReference type="STRING" id="59374.FSU_0850"/>
<keyword evidence="5" id="KW-1185">Reference proteome</keyword>
<dbReference type="KEGG" id="fsc:FSU_0850"/>
<reference evidence="4" key="2">
    <citation type="submission" date="2010-08" db="EMBL/GenBank/DDBJ databases">
        <title>Complete sequence of Fibrobacter succinogenes subsp. succinogenes S85.</title>
        <authorList>
            <person name="Durkin A.S."/>
            <person name="Nelson K.E."/>
            <person name="Morrison M."/>
            <person name="Forsberg C.W."/>
            <person name="Wilson D.B."/>
            <person name="Russell J.B."/>
            <person name="Cann I.K.O."/>
            <person name="Mackie R.I."/>
            <person name="White B.A."/>
        </authorList>
    </citation>
    <scope>NUCLEOTIDE SEQUENCE [LARGE SCALE GENOMIC DNA]</scope>
    <source>
        <strain evidence="4">ATCC 19169 / S85</strain>
    </source>
</reference>
<dbReference type="RefSeq" id="WP_012820278.1">
    <property type="nucleotide sequence ID" value="NC_013410.1"/>
</dbReference>
<accession>C9RLA1</accession>
<sequence length="843" mass="94933">MRNIWQKENVFKAWVFAILALCSLFSSQALASKMASQLQEAIYLFEMKGEVDESIRLLEKISRQGDADDKESAFFYLGKIYDLANNKAQANHFYSRSQAFTKNTSKSYWLASRDAATSFAPVRLLQKTIPLRSPIRKFFEGKKANILFENGHIAKIESGMVIEIASKLNENDHLLHIDSEGMWYQNSTRDSVFYRPHNSPNQETPYNIKDLSQFTAANGYAIAITDKGFYILDRKGTITKGSVDYTSCQIQNDLFISDNFIVNCPDNALHFISANSAAEAFIIAQYDIIQQTFVLKDKIYLISGNELFCYTLQNPKTPLWKAAVGNIETLQAFEKNIVTLEASGKVTLYDQQTGNINASIRVNASNVYQLAQGTLGLFSNEGSVITVDTLLRPLWNFNFAKSPMTAPIVKRRFIYIPYEDKKIYAIDSHYYGQRPLYTSKLAAQAILQAKQDHWENIPPLLDTIIKNEPGNAEAHFLKALNLEKQEAPEKNRQRAWAEAVRLSVGGSPQIASTILSHYSDVIGASFASPLNISPKTMYPQFLGAKKNLYTVDPATEQLICINAENGEQRWSKYIGKIGNAPVIQSDENAIVISTGYQMNVYDMNKDAFNKPLQLPGKAFNFTMTSDYIYASTWNGFLLKISRANNSIVWSRKVYSMPFHVVKLPKFLQLCNLDGALMRLNDDNGSTQEKSSNRVPVNITAMEGIDSTLVLVSNTNKLFLQNTKKKDYSPTQVLMEYPIISMQVFRDQNEDKIIISLSDQSILLYSNIGTPLWKYQGKKSIFSKPFIYDGKAWIDQGNEIIALSIKTGKVVKTFNTPGGAGTPFILNHTLFSASPKRVLYAFPL</sequence>
<dbReference type="InterPro" id="IPR015943">
    <property type="entry name" value="WD40/YVTN_repeat-like_dom_sf"/>
</dbReference>
<evidence type="ECO:0000313" key="2">
    <source>
        <dbReference type="EMBL" id="ACX74048.1"/>
    </source>
</evidence>
<evidence type="ECO:0000256" key="1">
    <source>
        <dbReference type="SAM" id="SignalP"/>
    </source>
</evidence>
<evidence type="ECO:0000313" key="5">
    <source>
        <dbReference type="Proteomes" id="UP000001497"/>
    </source>
</evidence>
<dbReference type="EMBL" id="CP002158">
    <property type="protein sequence ID" value="ADL27069.1"/>
    <property type="molecule type" value="Genomic_DNA"/>
</dbReference>
<protein>
    <submittedName>
        <fullName evidence="3">Conserved domain protein</fullName>
    </submittedName>
</protein>
<dbReference type="Proteomes" id="UP000000517">
    <property type="component" value="Chromosome"/>
</dbReference>
<feature type="chain" id="PRO_5003000222" evidence="1">
    <location>
        <begin position="32"/>
        <end position="843"/>
    </location>
</feature>
<dbReference type="KEGG" id="fsu:Fisuc_0436"/>
<proteinExistence type="predicted"/>
<dbReference type="eggNOG" id="COG1520">
    <property type="taxonomic scope" value="Bacteria"/>
</dbReference>
<gene>
    <name evidence="2" type="ordered locus">Fisuc_0436</name>
    <name evidence="3" type="ordered locus">FSU_0850</name>
</gene>